<dbReference type="InterPro" id="IPR023473">
    <property type="entry name" value="AMMECR1"/>
</dbReference>
<reference evidence="3" key="1">
    <citation type="submission" date="2024-06" db="EMBL/GenBank/DDBJ databases">
        <authorList>
            <person name="Liu X."/>
            <person name="Lenzi L."/>
            <person name="Haldenby T S."/>
            <person name="Uol C."/>
        </authorList>
    </citation>
    <scope>NUCLEOTIDE SEQUENCE</scope>
</reference>
<dbReference type="Pfam" id="PF01871">
    <property type="entry name" value="AMMECR1"/>
    <property type="match status" value="1"/>
</dbReference>
<proteinExistence type="predicted"/>
<dbReference type="NCBIfam" id="TIGR00296">
    <property type="entry name" value="TIGR00296 family protein"/>
    <property type="match status" value="1"/>
</dbReference>
<dbReference type="PANTHER" id="PTHR13016:SF0">
    <property type="entry name" value="AMME SYNDROME CANDIDATE GENE 1 PROTEIN"/>
    <property type="match status" value="1"/>
</dbReference>
<protein>
    <recommendedName>
        <fullName evidence="2">AMMECR1 domain-containing protein</fullName>
    </recommendedName>
</protein>
<dbReference type="Gene3D" id="3.30.700.20">
    <property type="entry name" value="Hypothetical protein ph0010, domain 1"/>
    <property type="match status" value="1"/>
</dbReference>
<dbReference type="EMBL" id="CAXLJL010000145">
    <property type="protein sequence ID" value="CAL5132958.1"/>
    <property type="molecule type" value="Genomic_DNA"/>
</dbReference>
<sequence length="271" mass="30075">MPKQLIPPSCRASEGHSGLTMSRSRSSSSSCFSAKKQKLDDGASSNKLPALSNGLSSGGVVRREMCMFCLDELHSHLYKTEPPRSPTTFPNTAYPLFVTWSIGKEESLRGCVGTFTALNLHSGLREYAITSAIRDSRFAPITQEEFPQLTCSVSLLLHFEEGRNYRDWQIGVHGIRIEFVNEKGYQRTATYLPEVARKQGWNHLETIDSLLRKGGYRGTITEAVRQSIHLTRYRSEKATYAHGCPRPIEFGPNAAGVKATIMTVGGCNIRS</sequence>
<organism evidence="3 4">
    <name type="scientific">Calicophoron daubneyi</name>
    <name type="common">Rumen fluke</name>
    <name type="synonym">Paramphistomum daubneyi</name>
    <dbReference type="NCBI Taxonomy" id="300641"/>
    <lineage>
        <taxon>Eukaryota</taxon>
        <taxon>Metazoa</taxon>
        <taxon>Spiralia</taxon>
        <taxon>Lophotrochozoa</taxon>
        <taxon>Platyhelminthes</taxon>
        <taxon>Trematoda</taxon>
        <taxon>Digenea</taxon>
        <taxon>Plagiorchiida</taxon>
        <taxon>Pronocephalata</taxon>
        <taxon>Paramphistomoidea</taxon>
        <taxon>Paramphistomidae</taxon>
        <taxon>Calicophoron</taxon>
    </lineage>
</organism>
<evidence type="ECO:0000313" key="3">
    <source>
        <dbReference type="EMBL" id="CAL5132958.1"/>
    </source>
</evidence>
<evidence type="ECO:0000256" key="1">
    <source>
        <dbReference type="SAM" id="MobiDB-lite"/>
    </source>
</evidence>
<dbReference type="FunFam" id="3.30.700.20:FF:000001">
    <property type="entry name" value="AMME syndrome candidate gene 1"/>
    <property type="match status" value="1"/>
</dbReference>
<evidence type="ECO:0000313" key="4">
    <source>
        <dbReference type="Proteomes" id="UP001497525"/>
    </source>
</evidence>
<dbReference type="InterPro" id="IPR027485">
    <property type="entry name" value="AMMECR1_N"/>
</dbReference>
<dbReference type="PROSITE" id="PS51112">
    <property type="entry name" value="AMMECR1"/>
    <property type="match status" value="1"/>
</dbReference>
<feature type="region of interest" description="Disordered" evidence="1">
    <location>
        <begin position="1"/>
        <end position="29"/>
    </location>
</feature>
<feature type="domain" description="AMMECR1" evidence="2">
    <location>
        <begin position="54"/>
        <end position="249"/>
    </location>
</feature>
<name>A0AAV2TCA7_CALDB</name>
<dbReference type="AlphaFoldDB" id="A0AAV2TCA7"/>
<evidence type="ECO:0000259" key="2">
    <source>
        <dbReference type="PROSITE" id="PS51112"/>
    </source>
</evidence>
<dbReference type="SUPFAM" id="SSF143447">
    <property type="entry name" value="AMMECR1-like"/>
    <property type="match status" value="1"/>
</dbReference>
<dbReference type="PANTHER" id="PTHR13016">
    <property type="entry name" value="AMMECR1 HOMOLOG"/>
    <property type="match status" value="1"/>
</dbReference>
<gene>
    <name evidence="3" type="ORF">CDAUBV1_LOCUS5833</name>
</gene>
<accession>A0AAV2TCA7</accession>
<comment type="caution">
    <text evidence="3">The sequence shown here is derived from an EMBL/GenBank/DDBJ whole genome shotgun (WGS) entry which is preliminary data.</text>
</comment>
<dbReference type="Proteomes" id="UP001497525">
    <property type="component" value="Unassembled WGS sequence"/>
</dbReference>
<dbReference type="InterPro" id="IPR002733">
    <property type="entry name" value="AMMECR1_domain"/>
</dbReference>
<dbReference type="InterPro" id="IPR036071">
    <property type="entry name" value="AMMECR1_dom_sf"/>
</dbReference>